<keyword evidence="1" id="KW-0472">Membrane</keyword>
<accession>A0AA51QYZ8</accession>
<evidence type="ECO:0000256" key="1">
    <source>
        <dbReference type="SAM" id="Phobius"/>
    </source>
</evidence>
<dbReference type="Proteomes" id="UP001223336">
    <property type="component" value="Unassembled WGS sequence"/>
</dbReference>
<dbReference type="AlphaFoldDB" id="A0AA51QYZ8"/>
<feature type="transmembrane region" description="Helical" evidence="1">
    <location>
        <begin position="23"/>
        <end position="42"/>
    </location>
</feature>
<evidence type="ECO:0000313" key="4">
    <source>
        <dbReference type="Proteomes" id="UP001223336"/>
    </source>
</evidence>
<feature type="transmembrane region" description="Helical" evidence="1">
    <location>
        <begin position="54"/>
        <end position="83"/>
    </location>
</feature>
<evidence type="ECO:0000313" key="2">
    <source>
        <dbReference type="EMBL" id="MDQ5768822.1"/>
    </source>
</evidence>
<dbReference type="Proteomes" id="UP001229862">
    <property type="component" value="Chromosome"/>
</dbReference>
<gene>
    <name evidence="2" type="ORF">RCC75_09795</name>
    <name evidence="3" type="ORF">RCG00_19710</name>
</gene>
<dbReference type="EMBL" id="CP133217">
    <property type="protein sequence ID" value="WML86497.1"/>
    <property type="molecule type" value="Genomic_DNA"/>
</dbReference>
<dbReference type="EMBL" id="JAVFKN010000011">
    <property type="protein sequence ID" value="MDQ5768822.1"/>
    <property type="molecule type" value="Genomic_DNA"/>
</dbReference>
<keyword evidence="4" id="KW-1185">Reference proteome</keyword>
<keyword evidence="1" id="KW-0812">Transmembrane</keyword>
<evidence type="ECO:0000313" key="3">
    <source>
        <dbReference type="EMBL" id="WML86497.1"/>
    </source>
</evidence>
<feature type="transmembrane region" description="Helical" evidence="1">
    <location>
        <begin position="103"/>
        <end position="128"/>
    </location>
</feature>
<proteinExistence type="predicted"/>
<name>A0AA51QYZ8_9GAMM</name>
<reference evidence="3 4" key="1">
    <citation type="submission" date="2023-08" db="EMBL/GenBank/DDBJ databases">
        <title>New molecular markers tilS and rpoB for phylogenetic and monitoring studies of the genus Thiothrix biodiversity.</title>
        <authorList>
            <person name="Ravin N.V."/>
            <person name="Smolyakov D."/>
            <person name="Markov N.D."/>
            <person name="Beletsky A.V."/>
            <person name="Mardanov A.V."/>
            <person name="Rudenko T.S."/>
            <person name="Grabovich M.Y."/>
        </authorList>
    </citation>
    <scope>NUCLEOTIDE SEQUENCE</scope>
    <source>
        <strain evidence="3">DNT52</strain>
        <strain evidence="2 4">H33</strain>
    </source>
</reference>
<keyword evidence="1" id="KW-1133">Transmembrane helix</keyword>
<protein>
    <submittedName>
        <fullName evidence="3">Uncharacterized protein</fullName>
    </submittedName>
</protein>
<organism evidence="3">
    <name type="scientific">Thiothrix subterranea</name>
    <dbReference type="NCBI Taxonomy" id="2735563"/>
    <lineage>
        <taxon>Bacteria</taxon>
        <taxon>Pseudomonadati</taxon>
        <taxon>Pseudomonadota</taxon>
        <taxon>Gammaproteobacteria</taxon>
        <taxon>Thiotrichales</taxon>
        <taxon>Thiotrichaceae</taxon>
        <taxon>Thiothrix</taxon>
    </lineage>
</organism>
<dbReference type="RefSeq" id="WP_308134785.1">
    <property type="nucleotide sequence ID" value="NZ_CP133197.1"/>
</dbReference>
<sequence length="131" mass="14406">MNRQLNLDAAKAVNEYVKVITEWNKLLVGLNVVMGGGCLTILQNSAAQGLTRTFLVLAIVAFVISTLFSVLLMGQALAMFTNISQLPTSEESPPTLDRWSNTIIKILTRLQLIAFILACLFLGIWVTLKLL</sequence>